<organism evidence="2 3">
    <name type="scientific">Photobacterium aphoticum</name>
    <dbReference type="NCBI Taxonomy" id="754436"/>
    <lineage>
        <taxon>Bacteria</taxon>
        <taxon>Pseudomonadati</taxon>
        <taxon>Pseudomonadota</taxon>
        <taxon>Gammaproteobacteria</taxon>
        <taxon>Vibrionales</taxon>
        <taxon>Vibrionaceae</taxon>
        <taxon>Photobacterium</taxon>
    </lineage>
</organism>
<keyword evidence="3" id="KW-1185">Reference proteome</keyword>
<evidence type="ECO:0000256" key="1">
    <source>
        <dbReference type="SAM" id="Phobius"/>
    </source>
</evidence>
<keyword evidence="1" id="KW-1133">Transmembrane helix</keyword>
<name>A0A0J1GH46_9GAMM</name>
<dbReference type="RefSeq" id="WP_047876320.1">
    <property type="nucleotide sequence ID" value="NZ_BMYC01000029.1"/>
</dbReference>
<feature type="transmembrane region" description="Helical" evidence="1">
    <location>
        <begin position="31"/>
        <end position="47"/>
    </location>
</feature>
<dbReference type="Proteomes" id="UP000036426">
    <property type="component" value="Unassembled WGS sequence"/>
</dbReference>
<dbReference type="AlphaFoldDB" id="A0A0J1GH46"/>
<sequence>MKNYLFVVAYFFVLLVLPKWIENEWISDVNALYFLYTSAIALSFFCVRRVSIILFSVIFYAVIVLVDIWTGSGFIINEKFESMMLLYGSSFLFILPMVVGFVLNIIFRRLKAYSRT</sequence>
<evidence type="ECO:0000313" key="3">
    <source>
        <dbReference type="Proteomes" id="UP000036426"/>
    </source>
</evidence>
<dbReference type="PATRIC" id="fig|754436.4.peg.4327"/>
<protein>
    <submittedName>
        <fullName evidence="2">Uncharacterized protein</fullName>
    </submittedName>
</protein>
<keyword evidence="1" id="KW-0812">Transmembrane</keyword>
<keyword evidence="1" id="KW-0472">Membrane</keyword>
<dbReference type="EMBL" id="LDOV01000042">
    <property type="protein sequence ID" value="KLU98813.1"/>
    <property type="molecule type" value="Genomic_DNA"/>
</dbReference>
<comment type="caution">
    <text evidence="2">The sequence shown here is derived from an EMBL/GenBank/DDBJ whole genome shotgun (WGS) entry which is preliminary data.</text>
</comment>
<evidence type="ECO:0000313" key="2">
    <source>
        <dbReference type="EMBL" id="KLU98813.1"/>
    </source>
</evidence>
<gene>
    <name evidence="2" type="ORF">ABT58_20550</name>
</gene>
<proteinExistence type="predicted"/>
<reference evidence="2 3" key="1">
    <citation type="submission" date="2015-05" db="EMBL/GenBank/DDBJ databases">
        <title>Photobacterium galathea sp. nov.</title>
        <authorList>
            <person name="Machado H."/>
            <person name="Gram L."/>
        </authorList>
    </citation>
    <scope>NUCLEOTIDE SEQUENCE [LARGE SCALE GENOMIC DNA]</scope>
    <source>
        <strain evidence="2 3">DSM 25995</strain>
    </source>
</reference>
<feature type="transmembrane region" description="Helical" evidence="1">
    <location>
        <begin position="84"/>
        <end position="107"/>
    </location>
</feature>
<feature type="transmembrane region" description="Helical" evidence="1">
    <location>
        <begin position="52"/>
        <end position="72"/>
    </location>
</feature>
<accession>A0A0J1GH46</accession>